<evidence type="ECO:0000313" key="7">
    <source>
        <dbReference type="EMBL" id="TDV44290.1"/>
    </source>
</evidence>
<reference evidence="7 8" key="1">
    <citation type="submission" date="2019-03" db="EMBL/GenBank/DDBJ databases">
        <title>Genomic Encyclopedia of Archaeal and Bacterial Type Strains, Phase II (KMG-II): from individual species to whole genera.</title>
        <authorList>
            <person name="Goeker M."/>
        </authorList>
    </citation>
    <scope>NUCLEOTIDE SEQUENCE [LARGE SCALE GENOMIC DNA]</scope>
    <source>
        <strain evidence="7 8">DSM 45499</strain>
    </source>
</reference>
<dbReference type="PANTHER" id="PTHR38480:SF1">
    <property type="entry name" value="SLR0254 PROTEIN"/>
    <property type="match status" value="1"/>
</dbReference>
<dbReference type="Proteomes" id="UP000294927">
    <property type="component" value="Unassembled WGS sequence"/>
</dbReference>
<evidence type="ECO:0000313" key="8">
    <source>
        <dbReference type="Proteomes" id="UP000294927"/>
    </source>
</evidence>
<dbReference type="AlphaFoldDB" id="A0A4R7V5R1"/>
<evidence type="ECO:0000256" key="4">
    <source>
        <dbReference type="ARBA" id="ARBA00023136"/>
    </source>
</evidence>
<proteinExistence type="predicted"/>
<name>A0A4R7V5R1_9PSEU</name>
<keyword evidence="4 5" id="KW-0472">Membrane</keyword>
<evidence type="ECO:0000256" key="3">
    <source>
        <dbReference type="ARBA" id="ARBA00022989"/>
    </source>
</evidence>
<dbReference type="GO" id="GO:0016020">
    <property type="term" value="C:membrane"/>
    <property type="evidence" value="ECO:0007669"/>
    <property type="project" value="UniProtKB-SubCell"/>
</dbReference>
<feature type="domain" description="RDD" evidence="6">
    <location>
        <begin position="3"/>
        <end position="134"/>
    </location>
</feature>
<feature type="transmembrane region" description="Helical" evidence="5">
    <location>
        <begin position="14"/>
        <end position="36"/>
    </location>
</feature>
<dbReference type="InterPro" id="IPR010432">
    <property type="entry name" value="RDD"/>
</dbReference>
<keyword evidence="2 5" id="KW-0812">Transmembrane</keyword>
<feature type="transmembrane region" description="Helical" evidence="5">
    <location>
        <begin position="99"/>
        <end position="122"/>
    </location>
</feature>
<evidence type="ECO:0000256" key="2">
    <source>
        <dbReference type="ARBA" id="ARBA00022692"/>
    </source>
</evidence>
<keyword evidence="8" id="KW-1185">Reference proteome</keyword>
<evidence type="ECO:0000259" key="6">
    <source>
        <dbReference type="Pfam" id="PF06271"/>
    </source>
</evidence>
<evidence type="ECO:0000256" key="1">
    <source>
        <dbReference type="ARBA" id="ARBA00004141"/>
    </source>
</evidence>
<gene>
    <name evidence="7" type="ORF">CLV71_114200</name>
</gene>
<sequence length="170" mass="19211">MLLRRGLQWALDTLFMVVLSVVVLLAFVGFAVLAFLLGLREIWLVYLPLWVWIGTLVVGELYVDLWFPYRRGGTTPAMRLLRLRIVTLNGGVPKFRDYFLRWLLMVVDGMFLGLVGAVLILVTPRHQRLGDMVARTLVVRDGVDESPRRQSAEVAVRGGDPVRHGLTQLG</sequence>
<evidence type="ECO:0000256" key="5">
    <source>
        <dbReference type="SAM" id="Phobius"/>
    </source>
</evidence>
<feature type="transmembrane region" description="Helical" evidence="5">
    <location>
        <begin position="43"/>
        <end position="63"/>
    </location>
</feature>
<dbReference type="PANTHER" id="PTHR38480">
    <property type="entry name" value="SLR0254 PROTEIN"/>
    <property type="match status" value="1"/>
</dbReference>
<comment type="caution">
    <text evidence="7">The sequence shown here is derived from an EMBL/GenBank/DDBJ whole genome shotgun (WGS) entry which is preliminary data.</text>
</comment>
<accession>A0A4R7V5R1</accession>
<protein>
    <submittedName>
        <fullName evidence="7">Putative RDD family membrane protein YckC</fullName>
    </submittedName>
</protein>
<comment type="subcellular location">
    <subcellularLocation>
        <location evidence="1">Membrane</location>
        <topology evidence="1">Multi-pass membrane protein</topology>
    </subcellularLocation>
</comment>
<dbReference type="Pfam" id="PF06271">
    <property type="entry name" value="RDD"/>
    <property type="match status" value="1"/>
</dbReference>
<keyword evidence="3 5" id="KW-1133">Transmembrane helix</keyword>
<dbReference type="EMBL" id="SOCP01000014">
    <property type="protein sequence ID" value="TDV44290.1"/>
    <property type="molecule type" value="Genomic_DNA"/>
</dbReference>
<organism evidence="7 8">
    <name type="scientific">Actinophytocola oryzae</name>
    <dbReference type="NCBI Taxonomy" id="502181"/>
    <lineage>
        <taxon>Bacteria</taxon>
        <taxon>Bacillati</taxon>
        <taxon>Actinomycetota</taxon>
        <taxon>Actinomycetes</taxon>
        <taxon>Pseudonocardiales</taxon>
        <taxon>Pseudonocardiaceae</taxon>
    </lineage>
</organism>